<reference evidence="1 2" key="1">
    <citation type="submission" date="2015-06" db="EMBL/GenBank/DDBJ databases">
        <title>R. anatipestifer strain HXb2 is the most virulent strain so far, and the genome sequence would help us uncover the pathogenesis.</title>
        <authorList>
            <person name="Hu Q."/>
            <person name="Qi J."/>
            <person name="Bo H."/>
            <person name="Liu G."/>
            <person name="Tao M."/>
            <person name="Ding Y."/>
            <person name="Xue Y."/>
        </authorList>
    </citation>
    <scope>NUCLEOTIDE SEQUENCE [LARGE SCALE GENOMIC DNA]</scope>
    <source>
        <strain evidence="1 2">HXb2</strain>
    </source>
</reference>
<name>A0A1S7DVI8_RIEAN</name>
<evidence type="ECO:0000313" key="1">
    <source>
        <dbReference type="EMBL" id="AQY23126.1"/>
    </source>
</evidence>
<evidence type="ECO:0000313" key="2">
    <source>
        <dbReference type="Proteomes" id="UP000189883"/>
    </source>
</evidence>
<dbReference type="AlphaFoldDB" id="A0A1S7DVI8"/>
<gene>
    <name evidence="1" type="ORF">AB406_2189</name>
</gene>
<sequence>MTLWYQKIKMPNNFMFLGVLCFGINFCDAQKVGIGTTSPVYTLDIKTTTNKSEDKALRILNSDGKIIMSGRNNGAFGFGTTITDNPIAQMTVYGKDNSYLDTVPTFSIYAQDTQASFRTYINPKQKELNQSYMGTHSWILDKDSSKITYKTTNASGASAYGAFVGFHSSGTANGFFLLDSGTTVFASHRIDSNPTLYGSVLAGDRQIALLTSGSLRIEDEGKAYSAESSCTNPGVIAFDSTNDNFIGCVEIYSNGVKTGEMKWKKLNNN</sequence>
<proteinExistence type="predicted"/>
<dbReference type="EMBL" id="CP011859">
    <property type="protein sequence ID" value="AQY23126.1"/>
    <property type="molecule type" value="Genomic_DNA"/>
</dbReference>
<accession>A0A1S7DVI8</accession>
<organism evidence="1 2">
    <name type="scientific">Riemerella anatipestifer</name>
    <name type="common">Moraxella anatipestifer</name>
    <dbReference type="NCBI Taxonomy" id="34085"/>
    <lineage>
        <taxon>Bacteria</taxon>
        <taxon>Pseudomonadati</taxon>
        <taxon>Bacteroidota</taxon>
        <taxon>Flavobacteriia</taxon>
        <taxon>Flavobacteriales</taxon>
        <taxon>Weeksellaceae</taxon>
        <taxon>Riemerella</taxon>
    </lineage>
</organism>
<protein>
    <submittedName>
        <fullName evidence="1">Uncharacterized protein</fullName>
    </submittedName>
</protein>
<dbReference type="Proteomes" id="UP000189883">
    <property type="component" value="Chromosome"/>
</dbReference>